<dbReference type="PANTHER" id="PTHR11223">
    <property type="entry name" value="EXPORTIN 1/5"/>
    <property type="match status" value="1"/>
</dbReference>
<dbReference type="InterPro" id="IPR045478">
    <property type="entry name" value="Exportin-5_C"/>
</dbReference>
<reference evidence="3" key="2">
    <citation type="submission" date="2008-12" db="EMBL/GenBank/DDBJ databases">
        <title>Improved gene annotation of the rice (Oryza sativa) genomes.</title>
        <authorList>
            <person name="Wang J."/>
            <person name="Li R."/>
            <person name="Fan W."/>
            <person name="Huang Q."/>
            <person name="Zhang J."/>
            <person name="Zhou Y."/>
            <person name="Hu Y."/>
            <person name="Zi S."/>
            <person name="Li J."/>
            <person name="Ni P."/>
            <person name="Zheng H."/>
            <person name="Zhang Y."/>
            <person name="Zhao M."/>
            <person name="Hao Q."/>
            <person name="McDermott J."/>
            <person name="Samudrala R."/>
            <person name="Kristiansen K."/>
            <person name="Wong G.K.-S."/>
        </authorList>
    </citation>
    <scope>NUCLEOTIDE SEQUENCE</scope>
</reference>
<proteinExistence type="predicted"/>
<dbReference type="Gene3D" id="1.25.10.10">
    <property type="entry name" value="Leucine-rich Repeat Variant"/>
    <property type="match status" value="1"/>
</dbReference>
<protein>
    <recommendedName>
        <fullName evidence="2">Exportin-5 C-terminal domain-containing protein</fullName>
    </recommendedName>
</protein>
<sequence length="1264" mass="143187">MDAATTSGRAVDCDPVPVRDEGYVDALVRASLHLIRKDFPHEVRGHGVRLLQHLMRFRWEEVSIINWSKFADVFSLLGVELGVLDDLVWKNAAADLVAEVVWSHGISLLHDLIPCLVCLSAKRATETELVCFILKSISDNRIAHVSHFGGDKGELLSLSEFLPQILPFISSLLEKHVGAVLGEKEKCQVEVAEEHASVVKAVLDAAITYADVDAYFLAMISVCTHCSFSNLYCRACACSCFSRKRPVSIAVADHDFADYLLCPHTTFHYVQALHGALSISASPKDYCSSSSSYSNISGTVSQNTSVQKRLSCESSSNNKSSTAVVMSSPDSCITLSTQVEGNDCELDLQGNDGARRSNSFHHVGCLLLAEQNLISEAFLIVSSWSRIQQYKEVLTCILSPLSKIWTQPDWESKYTHYAWCLTCLFSNRQFVKNVHDVVKSWEGQLKRRAEESHAIQMPDKYSYLQCVHALWNREITFDLSKKLAKAKRFGIDEEEGFQEIEMRQWLQDIRESGYLLLNDCLGRLRMSLFGYLVDGEAATKAIPFCRALIHLAGAANDDKLRDLVKEQKEIEDAADSFTCWLVKQKEDLHAKACSAPPKEFFGQTQLEWNWELEDEFRRYLPVYFDTMQEVDAMVDCLEVDFFDLEVLYKNLRPEFRSKYAIDSSKHPHLRIMSNMRERKYYSMISAKHHKQICEILGELITLKPYIKGSDHYYEIVERIGEKIEIPSRIFDRDDAKKSIRVLLQILHFWEPQFHPLIREGHKDFLLDIARRLAKAKATEYSEPLIPQMEDFLPHLQPYAFAFIVATLKDPMVRDEGYVDALVRASLHFIRKDFPHEVRGHGVRLLQVVWSHGISLLHDLIPCLVCLSAKGATELLEKHVGAALGEKSVRCGCLLSCNDFCVHASQFFKHILQRKRPVAIAVADHDFADYLFCPHTTFHYVPALQGALSISANPKDTSSSSSSRYSNSSGTIFQKTSVQKRLSSGSSSSSKNKRSTAVVMSSPDCELDLLLLGNDGHDNDSRDNMLDAADPRMGNDGARRANSFHHLGCLLLAEHNIISEAFLTASSWSRCVIMIQRYKEVLVYSVLLAKFEPSQSGKANTHIMHGASHFLQCVHALWNRDITYDLSKKFAKAKRLGIDEEEGFQEIEMRQWLQDIREIGFETCSHIFYGYPYTREVWGLVRGRVGLLYAAPDDVFSSWWCKVRKAIAKKDRRSFDAGDILVTWLIWKERNARVFEGRACSPVNLSAAIEDEWRTWIAAGLIVAS</sequence>
<evidence type="ECO:0000313" key="3">
    <source>
        <dbReference type="EMBL" id="EEE52180.1"/>
    </source>
</evidence>
<organism evidence="3">
    <name type="scientific">Oryza sativa subsp. japonica</name>
    <name type="common">Rice</name>
    <dbReference type="NCBI Taxonomy" id="39947"/>
    <lineage>
        <taxon>Eukaryota</taxon>
        <taxon>Viridiplantae</taxon>
        <taxon>Streptophyta</taxon>
        <taxon>Embryophyta</taxon>
        <taxon>Tracheophyta</taxon>
        <taxon>Spermatophyta</taxon>
        <taxon>Magnoliopsida</taxon>
        <taxon>Liliopsida</taxon>
        <taxon>Poales</taxon>
        <taxon>Poaceae</taxon>
        <taxon>BOP clade</taxon>
        <taxon>Oryzoideae</taxon>
        <taxon>Oryzeae</taxon>
        <taxon>Oryzinae</taxon>
        <taxon>Oryza</taxon>
        <taxon>Oryza sativa</taxon>
    </lineage>
</organism>
<dbReference type="Proteomes" id="UP000007752">
    <property type="component" value="Chromosome 11"/>
</dbReference>
<dbReference type="PANTHER" id="PTHR11223:SF11">
    <property type="entry name" value="OS11G0519500 PROTEIN"/>
    <property type="match status" value="1"/>
</dbReference>
<gene>
    <name evidence="3" type="ORF">OsJ_34047</name>
</gene>
<feature type="region of interest" description="Disordered" evidence="1">
    <location>
        <begin position="975"/>
        <end position="998"/>
    </location>
</feature>
<dbReference type="InterPro" id="IPR045065">
    <property type="entry name" value="XPO1/5"/>
</dbReference>
<feature type="domain" description="Exportin-5 C-terminal" evidence="2">
    <location>
        <begin position="362"/>
        <end position="458"/>
    </location>
</feature>
<reference evidence="3" key="1">
    <citation type="journal article" date="2005" name="PLoS Biol.">
        <title>The genomes of Oryza sativa: a history of duplications.</title>
        <authorList>
            <person name="Yu J."/>
            <person name="Wang J."/>
            <person name="Lin W."/>
            <person name="Li S."/>
            <person name="Li H."/>
            <person name="Zhou J."/>
            <person name="Ni P."/>
            <person name="Dong W."/>
            <person name="Hu S."/>
            <person name="Zeng C."/>
            <person name="Zhang J."/>
            <person name="Zhang Y."/>
            <person name="Li R."/>
            <person name="Xu Z."/>
            <person name="Li S."/>
            <person name="Li X."/>
            <person name="Zheng H."/>
            <person name="Cong L."/>
            <person name="Lin L."/>
            <person name="Yin J."/>
            <person name="Geng J."/>
            <person name="Li G."/>
            <person name="Shi J."/>
            <person name="Liu J."/>
            <person name="Lv H."/>
            <person name="Li J."/>
            <person name="Wang J."/>
            <person name="Deng Y."/>
            <person name="Ran L."/>
            <person name="Shi X."/>
            <person name="Wang X."/>
            <person name="Wu Q."/>
            <person name="Li C."/>
            <person name="Ren X."/>
            <person name="Wang J."/>
            <person name="Wang X."/>
            <person name="Li D."/>
            <person name="Liu D."/>
            <person name="Zhang X."/>
            <person name="Ji Z."/>
            <person name="Zhao W."/>
            <person name="Sun Y."/>
            <person name="Zhang Z."/>
            <person name="Bao J."/>
            <person name="Han Y."/>
            <person name="Dong L."/>
            <person name="Ji J."/>
            <person name="Chen P."/>
            <person name="Wu S."/>
            <person name="Liu J."/>
            <person name="Xiao Y."/>
            <person name="Bu D."/>
            <person name="Tan J."/>
            <person name="Yang L."/>
            <person name="Ye C."/>
            <person name="Zhang J."/>
            <person name="Xu J."/>
            <person name="Zhou Y."/>
            <person name="Yu Y."/>
            <person name="Zhang B."/>
            <person name="Zhuang S."/>
            <person name="Wei H."/>
            <person name="Liu B."/>
            <person name="Lei M."/>
            <person name="Yu H."/>
            <person name="Li Y."/>
            <person name="Xu H."/>
            <person name="Wei S."/>
            <person name="He X."/>
            <person name="Fang L."/>
            <person name="Zhang Z."/>
            <person name="Zhang Y."/>
            <person name="Huang X."/>
            <person name="Su Z."/>
            <person name="Tong W."/>
            <person name="Li J."/>
            <person name="Tong Z."/>
            <person name="Li S."/>
            <person name="Ye J."/>
            <person name="Wang L."/>
            <person name="Fang L."/>
            <person name="Lei T."/>
            <person name="Chen C."/>
            <person name="Chen H."/>
            <person name="Xu Z."/>
            <person name="Li H."/>
            <person name="Huang H."/>
            <person name="Zhang F."/>
            <person name="Xu H."/>
            <person name="Li N."/>
            <person name="Zhao C."/>
            <person name="Li S."/>
            <person name="Dong L."/>
            <person name="Huang Y."/>
            <person name="Li L."/>
            <person name="Xi Y."/>
            <person name="Qi Q."/>
            <person name="Li W."/>
            <person name="Zhang B."/>
            <person name="Hu W."/>
            <person name="Zhang Y."/>
            <person name="Tian X."/>
            <person name="Jiao Y."/>
            <person name="Liang X."/>
            <person name="Jin J."/>
            <person name="Gao L."/>
            <person name="Zheng W."/>
            <person name="Hao B."/>
            <person name="Liu S."/>
            <person name="Wang W."/>
            <person name="Yuan L."/>
            <person name="Cao M."/>
            <person name="McDermott J."/>
            <person name="Samudrala R."/>
            <person name="Wang J."/>
            <person name="Wong G.K."/>
            <person name="Yang H."/>
        </authorList>
    </citation>
    <scope>NUCLEOTIDE SEQUENCE [LARGE SCALE GENOMIC DNA]</scope>
</reference>
<dbReference type="InterPro" id="IPR011989">
    <property type="entry name" value="ARM-like"/>
</dbReference>
<dbReference type="Pfam" id="PF19273">
    <property type="entry name" value="Exportin-5"/>
    <property type="match status" value="1"/>
</dbReference>
<dbReference type="EMBL" id="CM000148">
    <property type="protein sequence ID" value="EEE52180.1"/>
    <property type="molecule type" value="Genomic_DNA"/>
</dbReference>
<dbReference type="GO" id="GO:0006611">
    <property type="term" value="P:protein export from nucleus"/>
    <property type="evidence" value="ECO:0007669"/>
    <property type="project" value="InterPro"/>
</dbReference>
<name>B9GAX4_ORYSJ</name>
<evidence type="ECO:0000259" key="2">
    <source>
        <dbReference type="Pfam" id="PF19273"/>
    </source>
</evidence>
<evidence type="ECO:0000256" key="1">
    <source>
        <dbReference type="SAM" id="MobiDB-lite"/>
    </source>
</evidence>
<dbReference type="AlphaFoldDB" id="B9GAX4"/>
<accession>B9GAX4</accession>
<dbReference type="GO" id="GO:0005049">
    <property type="term" value="F:nuclear export signal receptor activity"/>
    <property type="evidence" value="ECO:0007669"/>
    <property type="project" value="InterPro"/>
</dbReference>